<dbReference type="GO" id="GO:0010468">
    <property type="term" value="P:regulation of gene expression"/>
    <property type="evidence" value="ECO:0007669"/>
    <property type="project" value="TreeGrafter"/>
</dbReference>
<evidence type="ECO:0000256" key="8">
    <source>
        <dbReference type="SAM" id="MobiDB-lite"/>
    </source>
</evidence>
<dbReference type="PANTHER" id="PTHR15341:SF3">
    <property type="entry name" value="NUCLEAR NUCLEIC ACID-BINDING PROTEIN C1D"/>
    <property type="match status" value="1"/>
</dbReference>
<evidence type="ECO:0000256" key="2">
    <source>
        <dbReference type="ARBA" id="ARBA00009154"/>
    </source>
</evidence>
<dbReference type="Pfam" id="PF04000">
    <property type="entry name" value="Sas10_Utp3"/>
    <property type="match status" value="1"/>
</dbReference>
<feature type="compositionally biased region" description="Basic and acidic residues" evidence="8">
    <location>
        <begin position="136"/>
        <end position="146"/>
    </location>
</feature>
<dbReference type="GO" id="GO:0003723">
    <property type="term" value="F:RNA binding"/>
    <property type="evidence" value="ECO:0007669"/>
    <property type="project" value="UniProtKB-UniRule"/>
</dbReference>
<accession>A0A087T496</accession>
<keyword evidence="5 7" id="KW-0694">RNA-binding</keyword>
<keyword evidence="10" id="KW-1185">Reference proteome</keyword>
<sequence length="146" mass="16931">MDSKEIDIPNEIVDQLQDFHQSMKNMEEVLKPLKEININSTDLKLSPLEKARLNLTCGYALNSLFWMYLVTLGIDPKEHKIKEELERYKNFMGRVQEIADKDKAPVLNKEAAQRFVRNALWEPNNGGEHSSSSDDDQVHMKTESKR</sequence>
<dbReference type="GO" id="GO:0000460">
    <property type="term" value="P:maturation of 5.8S rRNA"/>
    <property type="evidence" value="ECO:0007669"/>
    <property type="project" value="TreeGrafter"/>
</dbReference>
<dbReference type="STRING" id="407821.A0A087T496"/>
<dbReference type="OMA" id="KLMSMPR"/>
<keyword evidence="6 7" id="KW-0539">Nucleus</keyword>
<evidence type="ECO:0000256" key="4">
    <source>
        <dbReference type="ARBA" id="ARBA00022552"/>
    </source>
</evidence>
<proteinExistence type="inferred from homology"/>
<evidence type="ECO:0000313" key="10">
    <source>
        <dbReference type="Proteomes" id="UP000054359"/>
    </source>
</evidence>
<dbReference type="GO" id="GO:0005730">
    <property type="term" value="C:nucleolus"/>
    <property type="evidence" value="ECO:0007669"/>
    <property type="project" value="UniProtKB-SubCell"/>
</dbReference>
<dbReference type="GO" id="GO:0005737">
    <property type="term" value="C:cytoplasm"/>
    <property type="evidence" value="ECO:0007669"/>
    <property type="project" value="UniProtKB-SubCell"/>
</dbReference>
<reference evidence="9 10" key="1">
    <citation type="submission" date="2013-11" db="EMBL/GenBank/DDBJ databases">
        <title>Genome sequencing of Stegodyphus mimosarum.</title>
        <authorList>
            <person name="Bechsgaard J."/>
        </authorList>
    </citation>
    <scope>NUCLEOTIDE SEQUENCE [LARGE SCALE GENOMIC DNA]</scope>
</reference>
<comment type="similarity">
    <text evidence="2 7">Belongs to the C1D family.</text>
</comment>
<dbReference type="Proteomes" id="UP000054359">
    <property type="component" value="Unassembled WGS sequence"/>
</dbReference>
<evidence type="ECO:0000313" key="9">
    <source>
        <dbReference type="EMBL" id="KFM59935.1"/>
    </source>
</evidence>
<keyword evidence="7" id="KW-0238">DNA-binding</keyword>
<organism evidence="9 10">
    <name type="scientific">Stegodyphus mimosarum</name>
    <name type="common">African social velvet spider</name>
    <dbReference type="NCBI Taxonomy" id="407821"/>
    <lineage>
        <taxon>Eukaryota</taxon>
        <taxon>Metazoa</taxon>
        <taxon>Ecdysozoa</taxon>
        <taxon>Arthropoda</taxon>
        <taxon>Chelicerata</taxon>
        <taxon>Arachnida</taxon>
        <taxon>Araneae</taxon>
        <taxon>Araneomorphae</taxon>
        <taxon>Entelegynae</taxon>
        <taxon>Eresoidea</taxon>
        <taxon>Eresidae</taxon>
        <taxon>Stegodyphus</taxon>
    </lineage>
</organism>
<feature type="non-terminal residue" evidence="9">
    <location>
        <position position="146"/>
    </location>
</feature>
<dbReference type="InterPro" id="IPR011082">
    <property type="entry name" value="Exosome-assoc_fac/DNA_repair"/>
</dbReference>
<comment type="subcellular location">
    <subcellularLocation>
        <location evidence="7">Cytoplasm</location>
    </subcellularLocation>
    <subcellularLocation>
        <location evidence="7">Nucleus</location>
        <location evidence="7">Nucleolus</location>
    </subcellularLocation>
    <subcellularLocation>
        <location evidence="1 7">Nucleus</location>
    </subcellularLocation>
</comment>
<name>A0A087T496_STEMI</name>
<protein>
    <recommendedName>
        <fullName evidence="3 7">Nuclear nucleic acid-binding protein C1D</fullName>
    </recommendedName>
</protein>
<dbReference type="AlphaFoldDB" id="A0A087T496"/>
<evidence type="ECO:0000256" key="3">
    <source>
        <dbReference type="ARBA" id="ARBA00015212"/>
    </source>
</evidence>
<evidence type="ECO:0000256" key="1">
    <source>
        <dbReference type="ARBA" id="ARBA00004123"/>
    </source>
</evidence>
<comment type="subunit">
    <text evidence="7">Monomer and homodimer.</text>
</comment>
<dbReference type="GO" id="GO:0000178">
    <property type="term" value="C:exosome (RNase complex)"/>
    <property type="evidence" value="ECO:0007669"/>
    <property type="project" value="TreeGrafter"/>
</dbReference>
<evidence type="ECO:0000256" key="5">
    <source>
        <dbReference type="ARBA" id="ARBA00022884"/>
    </source>
</evidence>
<feature type="region of interest" description="Disordered" evidence="8">
    <location>
        <begin position="120"/>
        <end position="146"/>
    </location>
</feature>
<dbReference type="GO" id="GO:0003677">
    <property type="term" value="F:DNA binding"/>
    <property type="evidence" value="ECO:0007669"/>
    <property type="project" value="UniProtKB-KW"/>
</dbReference>
<dbReference type="InterPro" id="IPR007146">
    <property type="entry name" value="Sas10/Utp3/C1D"/>
</dbReference>
<keyword evidence="4 7" id="KW-0698">rRNA processing</keyword>
<evidence type="ECO:0000256" key="7">
    <source>
        <dbReference type="RuleBase" id="RU368003"/>
    </source>
</evidence>
<dbReference type="OrthoDB" id="1421013at2759"/>
<keyword evidence="7" id="KW-0963">Cytoplasm</keyword>
<comment type="function">
    <text evidence="7">Plays a role in the recruitment of the exosome to pre-rRNA to mediate the 3'-5' end processing of the 5.8S rRNA.</text>
</comment>
<dbReference type="EMBL" id="KK113349">
    <property type="protein sequence ID" value="KFM59935.1"/>
    <property type="molecule type" value="Genomic_DNA"/>
</dbReference>
<gene>
    <name evidence="9" type="ORF">X975_17978</name>
</gene>
<evidence type="ECO:0000256" key="6">
    <source>
        <dbReference type="ARBA" id="ARBA00023242"/>
    </source>
</evidence>
<dbReference type="PANTHER" id="PTHR15341">
    <property type="entry name" value="SUN-COR STEROID HORMONE RECEPTOR CO-REPRESSOR"/>
    <property type="match status" value="1"/>
</dbReference>